<dbReference type="RefSeq" id="WP_063492053.1">
    <property type="nucleotide sequence ID" value="NZ_CP016340.1"/>
</dbReference>
<dbReference type="PIRSF" id="PIRSF002854">
    <property type="entry name" value="MetQ"/>
    <property type="match status" value="1"/>
</dbReference>
<dbReference type="KEGG" id="btrm:SAMEA390648702631"/>
<dbReference type="EMBL" id="LT546645">
    <property type="protein sequence ID" value="SAI71129.1"/>
    <property type="molecule type" value="Genomic_DNA"/>
</dbReference>
<evidence type="ECO:0000256" key="7">
    <source>
        <dbReference type="PIRSR" id="PIRSR002854-1"/>
    </source>
</evidence>
<comment type="similarity">
    <text evidence="2">Belongs to the NlpA lipoprotein family.</text>
</comment>
<dbReference type="PANTHER" id="PTHR30429">
    <property type="entry name" value="D-METHIONINE-BINDING LIPOPROTEIN METQ"/>
    <property type="match status" value="1"/>
</dbReference>
<reference evidence="9 10" key="1">
    <citation type="submission" date="2016-04" db="EMBL/GenBank/DDBJ databases">
        <authorList>
            <consortium name="Pathogen Informatics"/>
        </authorList>
    </citation>
    <scope>NUCLEOTIDE SEQUENCE [LARGE SCALE GENOMIC DNA]</scope>
    <source>
        <strain evidence="9 10">H044680328</strain>
    </source>
</reference>
<dbReference type="Pfam" id="PF03180">
    <property type="entry name" value="Lipoprotein_9"/>
    <property type="match status" value="1"/>
</dbReference>
<dbReference type="InterPro" id="IPR004872">
    <property type="entry name" value="Lipoprotein_NlpA"/>
</dbReference>
<keyword evidence="6" id="KW-0449">Lipoprotein</keyword>
<feature type="signal peptide" evidence="8">
    <location>
        <begin position="1"/>
        <end position="19"/>
    </location>
</feature>
<dbReference type="SUPFAM" id="SSF53850">
    <property type="entry name" value="Periplasmic binding protein-like II"/>
    <property type="match status" value="1"/>
</dbReference>
<evidence type="ECO:0000256" key="2">
    <source>
        <dbReference type="ARBA" id="ARBA00008973"/>
    </source>
</evidence>
<sequence length="258" mass="28600">MFKPLLLCVLACLPLGAQAADKLIVGASPTPHAEVLEKIKPMLARQGVDLEVRVFTDFIQPNAQLAEKRIDANFFQHQPFMDEFNRTRGTQIVKVADIFIAPFGAYSRKVKDVKALRENALIAIPNDSVNAGRALQLLHQAGILQLADPANSMATERDIVANPKHVVIKQFEAPMLPRTLPEVDLSIINTTYALEAKLDPHKDALFLEGDKSLFINLLAARPDNKDSESMVKLAEALRSPEARDFIQQRFKGSLVPVF</sequence>
<dbReference type="Gene3D" id="3.40.190.10">
    <property type="entry name" value="Periplasmic binding protein-like II"/>
    <property type="match status" value="2"/>
</dbReference>
<dbReference type="GO" id="GO:0016020">
    <property type="term" value="C:membrane"/>
    <property type="evidence" value="ECO:0007669"/>
    <property type="project" value="UniProtKB-SubCell"/>
</dbReference>
<keyword evidence="4" id="KW-0472">Membrane</keyword>
<dbReference type="STRING" id="123899.SAMEA3906487_02631"/>
<evidence type="ECO:0000256" key="8">
    <source>
        <dbReference type="SAM" id="SignalP"/>
    </source>
</evidence>
<evidence type="ECO:0000313" key="10">
    <source>
        <dbReference type="Proteomes" id="UP000076825"/>
    </source>
</evidence>
<evidence type="ECO:0000256" key="4">
    <source>
        <dbReference type="ARBA" id="ARBA00023136"/>
    </source>
</evidence>
<evidence type="ECO:0000256" key="1">
    <source>
        <dbReference type="ARBA" id="ARBA00004635"/>
    </source>
</evidence>
<dbReference type="PANTHER" id="PTHR30429:SF0">
    <property type="entry name" value="METHIONINE-BINDING LIPOPROTEIN METQ"/>
    <property type="match status" value="1"/>
</dbReference>
<proteinExistence type="inferred from homology"/>
<dbReference type="Proteomes" id="UP000076825">
    <property type="component" value="Chromosome 1"/>
</dbReference>
<keyword evidence="3 8" id="KW-0732">Signal</keyword>
<feature type="lipid moiety-binding region" description="S-diacylglycerol cysteine" evidence="7">
    <location>
        <position position="12"/>
    </location>
</feature>
<dbReference type="OrthoDB" id="9812878at2"/>
<name>A0A157SKX8_9BORD</name>
<keyword evidence="5" id="KW-0564">Palmitate</keyword>
<feature type="chain" id="PRO_5009816833" evidence="8">
    <location>
        <begin position="20"/>
        <end position="258"/>
    </location>
</feature>
<dbReference type="GeneID" id="56590114"/>
<accession>A0A157SKX8</accession>
<evidence type="ECO:0000256" key="5">
    <source>
        <dbReference type="ARBA" id="ARBA00023139"/>
    </source>
</evidence>
<gene>
    <name evidence="9" type="primary">metQ_4</name>
    <name evidence="9" type="ORF">SAMEA3906487_02631</name>
</gene>
<evidence type="ECO:0000313" key="9">
    <source>
        <dbReference type="EMBL" id="SAI71129.1"/>
    </source>
</evidence>
<organism evidence="9 10">
    <name type="scientific">Bordetella trematum</name>
    <dbReference type="NCBI Taxonomy" id="123899"/>
    <lineage>
        <taxon>Bacteria</taxon>
        <taxon>Pseudomonadati</taxon>
        <taxon>Pseudomonadota</taxon>
        <taxon>Betaproteobacteria</taxon>
        <taxon>Burkholderiales</taxon>
        <taxon>Alcaligenaceae</taxon>
        <taxon>Bordetella</taxon>
    </lineage>
</organism>
<dbReference type="CDD" id="cd13597">
    <property type="entry name" value="PBP2_lipoprotein_Tp32"/>
    <property type="match status" value="1"/>
</dbReference>
<dbReference type="AlphaFoldDB" id="A0A157SKX8"/>
<protein>
    <submittedName>
        <fullName evidence="9">D-methionine ABC transporter substrate-binding protein</fullName>
    </submittedName>
</protein>
<evidence type="ECO:0000256" key="6">
    <source>
        <dbReference type="ARBA" id="ARBA00023288"/>
    </source>
</evidence>
<evidence type="ECO:0000256" key="3">
    <source>
        <dbReference type="ARBA" id="ARBA00022729"/>
    </source>
</evidence>
<comment type="subcellular location">
    <subcellularLocation>
        <location evidence="1">Membrane</location>
        <topology evidence="1">Lipid-anchor</topology>
    </subcellularLocation>
</comment>
<dbReference type="eggNOG" id="COG1464">
    <property type="taxonomic scope" value="Bacteria"/>
</dbReference>
<keyword evidence="10" id="KW-1185">Reference proteome</keyword>
<dbReference type="PATRIC" id="fig|123899.6.peg.2619"/>